<feature type="region of interest" description="Disordered" evidence="12">
    <location>
        <begin position="2596"/>
        <end position="2765"/>
    </location>
</feature>
<dbReference type="FunFam" id="2.60.40.10:FF:001508">
    <property type="entry name" value="Uncharacterized protein, isoform D"/>
    <property type="match status" value="1"/>
</dbReference>
<sequence length="7556" mass="848979">MEVTPGTAADVAVEPPGRQDMPHSGPRITFSDNSSTLIRCIPNERATFFVKIDCDEDDEAELLPFKFEWNRNDIPIENSDRFRITNTSNAVQLAVEHVQREDAGHYTLIARTKSDAIVRKQVELIVEDRSTGEDPPVFLRRLVDLSVKVGTRTRLLTEIRSSTDLKLTWYRNDRRICENDRIIETNEGTFHYLEVSPVILEDGGQWMLMAENLGGRNSCLANLSVLVPKAYKTPEFVEDLRAVLTEQGTVSLECKVVGVPTPMLRWFKDSKEIKAGDIFALTANADDPTSLGTYTCEAKNCMGVTYSSSKVHVVGRGSREGSLKPADNVSNNAPPPIFTNELKDVSVRIGDTIMLGCQVVVPPWPKSVTWYNKDGRVDTAERYKLIEDGLGVYMIEIKPSESCDAGDWKCVVSSFEGCVGISSSVVNMDIPRNYRKPRFMESLRAVLTEEGLVSFECKVVGFPTPVLKWFKDGHELKPGDVYQLTGTNSLGTYCCIARNCMGETSSTAVLTIEDIQNQLTDEERLVFTHQNQAPKFLTGLKSTDAKINEPFQFKVVVKATPDPILTWFRDELPIDPNERYNHYRGEQDEWQMDIKSVEFVDQAEWKCVAVNDFGTSITSCFLKLQIPRHYKKPRFLECLRAVLTEEGAVNLECKVIGVPQPVLKWYKDGVELKPGDIHRIISGQDGTCCLGTYTCEARNCMGVVASSASLLGFEDAQRTAKQEQPRENELQRNYSLSTIQEERTSQMYETPVGDITIDEKGDVSFSFDGKEVSVSLYETPDLTEEEALKIVEMYADQISEHVTEHNIVELPPLRFVKETSQSGKLLMEAVVIDISPEYFTHDEDMRTEADMDDISITEITVHGSSGREGVFDRAAEQYAQQSFEKMEEELSLSAPIRKRKQSRPTETEEFFSLSKATGSIEGEVDGDEETSELQTFASAQMSASQKTATAQSAAEVEGAVAAPPKRKKSKKPTDNSDSSKTTEDEARLLDISGAVGDGLLVTPSSHLKAVTDEVEINKNLIALVPLAKLLRTIDNHLSVVENEVLEQSTMMMTPAAADQSIAILRNILEPIKQIESKLRVYSGENQIDALIQSMDDDIKKLHLGLQVIEKCVEIDETGVTLIQRTSVCIIDSVAEHMKRALEELKLVSEKFESEHLRSQIRLTAEDIQQGLEITQGTIRSQTLLQEAQELEAAKHFSDAVEKMQDVPESVSFATISEANLPSEASALKDICQPVAKIQEALERVEMELSLEESEEQIYKKVHKKVLDSIVEPIKELQSTLQSIEDKTESLAGAESMEQKINMAILDIVTPPLFELNKGLELIVNEKSDSVEAGMFTVQTVESMVPPLQEIQNGLAQLSQDLETGHTQRAEEATLDHADTQKLLQSIAQAVLHFETNIERISNRLTDNVKIRLQNLKDELSALIGTILDKDITRHHVQLLERLKRPIDELNYCIRQTEVKSTSGSLADLIEPLSLLQESTQKGHGVLLASREREPDKQALQSLENIRNIIRNAIIDIEEHEFKMLQQEIQQDEQHAAQQDKSFSALRKVLETKVSLEEAIDSIETLQLALIRINDNTKATAKTRSSANEAQVALLRIMQIAKGLATFSETETTLNINEANTTRILYEMGKSFADLAKTLDNPAAELSEYNDVLSNFNDMLAQQRDALEGQLNWNTLAIASPLTSFIQALGHLQPLKASSEDLSTLDDVSVLKSLAESLPMEPEVHSEEEKQASEAIKKPAEVLLADLNHGIASVLSHCEDLDVTSLRPDEGESLQAAILKMHELQNSIALVQETSTVEAVHSISEGTDPGTFAAAICSLERCVLEVEECIAHSGAESLTDLELSKLKTLATPLRDLRHYCEQIEPQALEHAHDMSTDDISELKTTGHKQAVQEAVQEAAVVADEPQVEIYDVRQGVVSGIKQLEACLEVTQKDNNEELKRVGEIMQQLNSDLKNIQEMLSSDSDQQQTVLAQAKIAQTMFKLKESLVHTYESGLVESLDNVESAFEDILLSLPVLETQLAQEMYTKIERAFKQFNDYCQQPDIANLNPSFAKLLDTIKAVADSPNVDIDKSSTLMINLQTSLMASFRSLNEVSEVAENNDLLGGLLKTQSSLVAVFDFIENNEGTIRIIELLQEMDAITAELKKLSLIPNEPKVPIDISIIIENVSSGKAFLTQIEEGLQHDNPLSVMLLEENTEELGQLESTLIQIEEEILSQSELNRITPAQLTLIDTVQLQINNLQQKLTELSAALQAQQEEDIQKEQQQQQQQSQETIESFKSELQGVQDVQHLEDTKEQHKITKQQQEVFQQQQIQEKTEEASQKKLDTKVKRKSEEEAKEIVQKKSKDEIDAGVHKTKKVSPQMLKQTLTENFKQLSSTLKSKPDNDEAKSILSNSQDIIDNLQDPEKIIKGIFKLREHIVHTYEGTSSNELADKEIVEAFIESVLELCPTAAENVIAHYLKEIKTNINLTKAAIKLIDDTEMFAKPSLLLPKLVNLENISESIKSDSHIEKSSEKMIHLQQNLMDIFVILDDLLDDKSAILKPLIEDIKIILLNEYDYIEKKQEQLNTATVEERIHNITKTILNLCEQLQNLNKELVKEKSDEESLLGVKDTKQNKQEPRNEQEADTIDQKREESEAVAEKVNEEKISVKNEPEVKKPETDAHKAKLLSKESAGEKELDGKEKKAAEKDAEKEPEVSKVIAEKISQEKISEKKEPEIKKAEIKKPETEAQKEQLLSKESAEDKKLNEMQKKPTESDAEKNAQKADVSEVVAEKISKKIEQETMETEIKAQKAKLLSKEEKEDKKVDEKEKKQIQKDGAKKAQQENESGTEPEQVFEIPEANKLEILNQKILDIVKLSESHTSNENLKAIVAESKNLLENSSDSEKVAKSIFKLREHIVHTYNGNAPKDENDKDIVEAFIESVLELYPAASKNIINHYLKEIKANIILTKATIKLIDDTNMFAKPSLLLPKLVNLEKISESIKSDLHIEKSSEKMIHLQQNLMDIFVILDDLLDDKTAALRPIIEEMKTILLKEYDYIEKKQEKLNTATVEEKIHNITKTMLNVCEELQKLNKNLIEKKIGEEPTLDVENVKEKKQEQQDDLTKDHKKEEAEVLAEKLSEEIPEEIKLKAEEHEAEAQKTKLLEKESEDQKKIDEKQKNQVKKDAEKKGQKADVSENVSEEKTSEKKELETKEPDTEAQKAKLLTKESAEEKKLDEKQRKQAEKDAEKKAQKADVSEVVAEKVSEEKILEKKETEIKEAETEAQKAKLLSKESAEEKELDEKQRKQAEKDAEKKAQKADVSEVVAEKVCEETISEKRLIEIKEPETEAQKAKLLSKESAEEKELDEKQRKQAEKDAEKKAQKADVSEIVAEKVSEETISEKKQTEIKEPETEAQKAKLLSKESAEEKKLDEKQRKQAEKDAEKKAQKADVSEVVAEKVSEEKILEKKDTEIKEAQTEAQKAKLLSKESAEKKELDEKQKKQAEKDAEKKAQKADVSEVVAEKVSEEEILEKKETEIKEAETEAQKAKLLSKESSEEKKLDEKQRKQAEKDAEKKAQKADVSEVVAEKVSEEKTSEKKESDIKEPDTEAQKAKLLPKESAEEKKLDEKQRKQAEKDAEKKAQKADVSEVVAEKVSEEEILEKKETEIKEAETEAQKAKLLSKESAEEKKLDEKQKKQAEKDDEKKAQKADVSEVIAEEVSEEKISEKKETGIKKPDTEAQKAKLLSKESAEEKKLDEKQKKQARKDVEKKAQEADVSEVIAEEKISEKKQTEIKEAEIEAQKAKLLSKESAEEKKLDEMQKKQAEKDAEKKAQKTDVSEVVAEKVSISEKKEPEIEAQKAKRPSQEEKEDTKVDEKEKKQIQKDGAKKAQQEKESGTEERLEIPEANKLEILNQKILDIVKLSESHTSNENLKAIVAESKNLLENSSDSEKVAKSIFKLREHIVHTYNGNAPKDENDKDIVEAFIESVLELYPAASKNIINHYLKEIKANIILTKATIKLIDDTDMFAKPSLLLPKLVNLEKISESIKSDLHIEKSSEKMIHLQQNLMDIFVILDDLLDDKTAALRPIIEEMKTILLKEYDYIEKKQDKLNTATVEEKIHNITKTMLNVCEELQKLNKNLIEKKIGEEPTLDVENVKEKKQEQQDDLTQDHKKEEAEVLAERLSEEIPEEIKLKVEEHEAEVQKMKFLEKESEDQKKIDEKQKNQDKKDAEKKVQKADVSENVSEEKTSENKELETKEPDTEAQKAKLLTKESAEEKKLDEKQRKQAEKDAEKKAQKADASEIVAEKVSEETISEKKQTEIKEPETEAQKAKLLSKESAEEKKLDEKQRKKAEKDAEKKAQKADVSQVVAEKVSEEKTSEKKETEIKEPDTEAQKAKLLTKESGEEKKLDEKQRKQTEKDAEKKAQKADVSEVVAEKVSEETISEKKQTEIKEPETEAQKAKLLSKESAEEKKLDEKQKKQAETDAEKKAQKADVSEVVVEKVSEKKISEKKEPRKTDVEKASFVEQVSTKEKKMDEQQKKQDEQKKEFSEEKKEKKRQAEKVLSAETMVEEEKKPEVKKKEYESKIEKVSKKESVEKMRHESEESVQSPKPSDSQLDVISRDETIITRSEDSVSVRQSKPYKSLESEYKERKESRSAKRKPTVDLMLTNRNSATGSDLKLTCGISGQDMSVQWFKQKEEIGNDVKYRITLNDGLACLEIKSTEMNDSGIYRCIASNRNGEVETSCLVTIYEAPSTKFGTPPIFTRNIRDAYHSQNNSLTLECKVSGSPKPQISWQRDNTLLPLEGSKYIYAEQADGVKQLTITSFGNEDGGLYTCYAESENGQMKISKFVQASDYIRERTVDKRTTNQVIEDLKETQSSAVTESAVSVSKAKSREAKLRLNLETSLKTMTISSGNKAQLICYVTGFIEDVHWLRDDERITKDARHKIYNINGAISLEIYDARAEDSGHYRCVVKNSKQTVESSGQLTVLDESSGRLPQSFVGGIKKCYDAQRNEIVLSCHVHGRPNVSWMRDDHTICNNRYRVVDEPGGERKLIIRNPISSDCGIFACYAEHDDHIDSISCCIRAADLKRLISNDQEQSHSQYLPQSLPRDLVDDSPHSEIHVKGNGELQRAGNRVIRSVTNSKPLFHTYLHDRTVSEGSNLRLLCTVSGDENTHIEWLKNHKPLPKDTRYQIVYQHGEASLEIFATVAEDSGNYTCSAINDFGESLSHAQLRVYKHFREASLPSTFAQPIRDTYSLNENELVLDCRVRGQPRPEIEWMKGNDIISNDAKYQQIDQADGYSKLIIRNPTEKDSGIYACVATNEGAKNKMTHQVDFKGREKFTQEKTHGFFHRDPNKPHFLAPLGNQTVCNGGTVAISAEFMQSSTPIEVKWIRNRRTVDGPNVTTLNDRGVYTLAITNAGAEHEGTYTCLASNAFGRIESHVNIDVAVGAEKNERPPLFLSRPETEMKIAVGDPFSVSFRIAGDPKPKLVFMKGTKDITQSDRVSKEVSDDYTRFTVQKSQISDSGTYFVVARNDFGTDRIFVTITVNPRARSETPTQPRWGQPLDSYSETSYFRDPPGCISTEPLVVDSGPTHISLSWGKPVSANSAPVIAYKVEAWIVGHEGGAYWREFGLTPINSFDAFNLKPNVEYHFRVTPKNRYGWGPAVQTSSALQVGGVECLPEFVKILPGQVKALLGSSFTLQCNMRGAPRPQITWYKDGIQLSSSSDRVKIRQIGSTCALTIATVVELDSGRYTCEATNSKGRVSTFARLQVVSDPRLYEADSRLKEIAHGRHPAELGESLPIFTMRLRDRRVQVTYPVRLTCQIVGYPTPEILWYKDGQLIVSDRRHLITAEGQFFTLEIAATTLDDSGDYTCTAKNELGSVSCHSVLVVDKGIRAYISPDFYVPLDPFYVFREGSEIRLSTKVEAYPSVGVTWHRNGMRLRPSRRISATLDSTGFVELIIAEATSRDAGIYVCVASNVVGKVETICRVAIEENDTVSTPSRSLEIPSIKTNDMPYSKEPLFVVKPRSSEAYEGDNVIIFCEVVGDPKPEVVWLRDFLNPEYYKDAPHFRRIGDGPEYRLEIPSAKLDFTGTYSVIASNCHGETKAVISLQIFAKDILKENRMDKVHTRHGNIETLPRFVRNLRNLRCCDGDAISLECHVEAMPEPYIIWEKDGHVIPSDRDFVMSYDGIKATLSIPRVYPEDEGEYTCVAKNSVGRTLSSACIIVDVPEEKENMLSRQLARPSALLSAHSTPRSTPRSTPNRSFSPMRLSYRNSSIDLTMGSVERRRSDARCITAPKFLAIPYNRVVEEGDSVRFQCAIAGHPSPWATWDKDGLIVTPTPRIHVKEVDDLRFIEIDEVGFDDAGLYRITLENDFGRIEATARLDVISSSRYSKSPSARSVRASSSRRNAYLYRRIMGPSTAIGGRMALASGFRGSSVPSVRFYHNNIELKPSDRVHIVLQEEEAMLFVDNVTIADEGNYTCIISGNHDPLVSSIDVKFHESSIDIQRQPASIVEHLPELTQSVEGEVIDLCCTINSSEPYSYVWLRNGEILPDSEEFNYIDHGNGCLCLRINDAFDIDSGIYSCQVYTSHTDDDDHDDDDDSGCDFDCRSSGELCVLERDLSRTDESIQLLKSPLPVVCASGAEALFYARVYPCEADAEWYLNGKLIEDDSQNMTLESYPENGIRLLRLRNVQLAQSGELRLQVKHHPHLAERRAPTVRSYTSLLVLPISNPKQQTKNNNILPLAGNTSCILRGPQDCTALIGGHVQLSVQFEAFPNTQVTWYKACHAIVEGANVSIETTAEQSTLYISDISADDSGKYTAEVMNDYSVEAAAASVAVEGPPEPPSGQPSVSLGPDRVAVAWCGPPYDGGCMITGFIIEKQEINPTDCDKDWQQVARVVDTLAYTVKNLQPQLQYRFRVRAENIHGRSAPSQVSELVQITRPAASAANTDTETTSALSSISVQSGGDFKSRFEIIEELGKGRFGVVYKVLERAQPEQQLAAKVIKCIKSRDRQKVLEEISIMRSLQHPKLLQLAASFESAREIVMVMEYITGGELFERVVADDFTLTELDCILFLRQVCEGVAYMHSQSVVHLDLKPENIMCHTRTSHQIKIIDFGLAQRLDTKAPVRVLFGTPEFIPPEIISYEPIDFKSDMWSVGVICYVLLSGLSPFMGDTDVETFSNITRADYDFDDEAFDCVSQEAKDFISQLLVHRKEQRLTAQQCLESEWLCQRHDENLSNNKICTDKLKKFIIRRKWQKTGNAIRALGRMATLSASRRNSAIAMGACNSPRPSISGLGMLATANVSNPQQMASLNEEEDDFSVELPHSAVDKRKSTNVLKLRDKSQCSERSDSGYSECSNGSLGAQETLLLTLAKSKLEQIAKANNEHTDPATNTLPGNVPALELPAKGEPIMLSDFTNTIKMRKKSLEDSCAREKLKPHGKLMCDSKLKVSQLKHRFQQSSAAAASGKPPPAATAAALSNKVAKVASVGHISKLSTVATKARPTQTQSMPSSPLPQRAATPTRLSSRVRETTERLAQQHTVASAQRHSSGNGNGNGKGTNHESRARHLINRFNETKHITS</sequence>
<dbReference type="Pfam" id="PF00041">
    <property type="entry name" value="fn3"/>
    <property type="match status" value="1"/>
</dbReference>
<dbReference type="PROSITE" id="PS00107">
    <property type="entry name" value="PROTEIN_KINASE_ATP"/>
    <property type="match status" value="1"/>
</dbReference>
<dbReference type="FunFam" id="2.60.40.10:FF:000612">
    <property type="entry name" value="palladin isoform X1"/>
    <property type="match status" value="1"/>
</dbReference>
<feature type="compositionally biased region" description="Polar residues" evidence="12">
    <location>
        <begin position="4580"/>
        <end position="4592"/>
    </location>
</feature>
<dbReference type="SUPFAM" id="SSF49265">
    <property type="entry name" value="Fibronectin type III"/>
    <property type="match status" value="2"/>
</dbReference>
<feature type="domain" description="Protein kinase" evidence="13">
    <location>
        <begin position="6949"/>
        <end position="7205"/>
    </location>
</feature>
<dbReference type="InterPro" id="IPR000719">
    <property type="entry name" value="Prot_kinase_dom"/>
</dbReference>
<feature type="compositionally biased region" description="Polar residues" evidence="12">
    <location>
        <begin position="7510"/>
        <end position="7525"/>
    </location>
</feature>
<dbReference type="FunFam" id="2.60.40.10:FF:001307">
    <property type="entry name" value="Stretchin-Mlck, isoform V"/>
    <property type="match status" value="3"/>
</dbReference>
<dbReference type="OrthoDB" id="10260894at2759"/>
<dbReference type="PANTHER" id="PTHR47633:SF7">
    <property type="entry name" value="TITIN HOMOLOG"/>
    <property type="match status" value="1"/>
</dbReference>
<dbReference type="Proteomes" id="UP000515160">
    <property type="component" value="Chromosome 3"/>
</dbReference>
<evidence type="ECO:0000256" key="6">
    <source>
        <dbReference type="ARBA" id="ARBA00022889"/>
    </source>
</evidence>
<feature type="compositionally biased region" description="Basic and acidic residues" evidence="12">
    <location>
        <begin position="2606"/>
        <end position="2765"/>
    </location>
</feature>
<feature type="region of interest" description="Disordered" evidence="12">
    <location>
        <begin position="4181"/>
        <end position="4635"/>
    </location>
</feature>
<feature type="region of interest" description="Disordered" evidence="12">
    <location>
        <begin position="7472"/>
        <end position="7556"/>
    </location>
</feature>
<dbReference type="PROSITE" id="PS50011">
    <property type="entry name" value="PROTEIN_KINASE_DOM"/>
    <property type="match status" value="1"/>
</dbReference>
<feature type="region of interest" description="Disordered" evidence="12">
    <location>
        <begin position="5074"/>
        <end position="5097"/>
    </location>
</feature>
<feature type="compositionally biased region" description="Basic and acidic residues" evidence="12">
    <location>
        <begin position="3695"/>
        <end position="3747"/>
    </location>
</feature>
<evidence type="ECO:0000259" key="14">
    <source>
        <dbReference type="PROSITE" id="PS50835"/>
    </source>
</evidence>
<dbReference type="GO" id="GO:0007155">
    <property type="term" value="P:cell adhesion"/>
    <property type="evidence" value="ECO:0007669"/>
    <property type="project" value="UniProtKB-KW"/>
</dbReference>
<protein>
    <submittedName>
        <fullName evidence="17">Titin isoform X32</fullName>
    </submittedName>
</protein>
<dbReference type="InterPro" id="IPR007110">
    <property type="entry name" value="Ig-like_dom"/>
</dbReference>
<evidence type="ECO:0000313" key="17">
    <source>
        <dbReference type="RefSeq" id="XP_051862013.1"/>
    </source>
</evidence>
<feature type="domain" description="Ig-like" evidence="14">
    <location>
        <begin position="6486"/>
        <end position="6563"/>
    </location>
</feature>
<feature type="compositionally biased region" description="Low complexity" evidence="12">
    <location>
        <begin position="937"/>
        <end position="963"/>
    </location>
</feature>
<feature type="compositionally biased region" description="Basic and acidic residues" evidence="12">
    <location>
        <begin position="4346"/>
        <end position="4535"/>
    </location>
</feature>
<keyword evidence="6" id="KW-0130">Cell adhesion</keyword>
<dbReference type="Pfam" id="PF00069">
    <property type="entry name" value="Pkinase"/>
    <property type="match status" value="1"/>
</dbReference>
<feature type="region of interest" description="Disordered" evidence="12">
    <location>
        <begin position="2787"/>
        <end position="2831"/>
    </location>
</feature>
<feature type="region of interest" description="Disordered" evidence="12">
    <location>
        <begin position="4129"/>
        <end position="4157"/>
    </location>
</feature>
<dbReference type="SMART" id="SM00406">
    <property type="entry name" value="IGv"/>
    <property type="match status" value="5"/>
</dbReference>
<feature type="region of interest" description="Disordered" evidence="12">
    <location>
        <begin position="6219"/>
        <end position="6245"/>
    </location>
</feature>
<keyword evidence="9" id="KW-0393">Immunoglobulin domain</keyword>
<feature type="compositionally biased region" description="Basic and acidic residues" evidence="12">
    <location>
        <begin position="4181"/>
        <end position="4336"/>
    </location>
</feature>
<feature type="domain" description="Ig-like" evidence="14">
    <location>
        <begin position="4636"/>
        <end position="4723"/>
    </location>
</feature>
<keyword evidence="5 10" id="KW-0067">ATP-binding</keyword>
<accession>A0A9C6T9I3</accession>
<keyword evidence="11" id="KW-0175">Coiled coil</keyword>
<dbReference type="InterPro" id="IPR036179">
    <property type="entry name" value="Ig-like_dom_sf"/>
</dbReference>
<proteinExistence type="inferred from homology"/>
<feature type="compositionally biased region" description="Basic and acidic residues" evidence="12">
    <location>
        <begin position="2787"/>
        <end position="2819"/>
    </location>
</feature>
<feature type="compositionally biased region" description="Polar residues" evidence="12">
    <location>
        <begin position="6225"/>
        <end position="6241"/>
    </location>
</feature>
<dbReference type="SMART" id="SM00220">
    <property type="entry name" value="S_TKc"/>
    <property type="match status" value="1"/>
</dbReference>
<feature type="region of interest" description="Disordered" evidence="12">
    <location>
        <begin position="3439"/>
        <end position="3751"/>
    </location>
</feature>
<keyword evidence="2" id="KW-0787">Thick filament</keyword>
<keyword evidence="7" id="KW-1015">Disulfide bond</keyword>
<dbReference type="FunFam" id="2.60.40.10:FF:000557">
    <property type="entry name" value="Myosin binding protein Ha"/>
    <property type="match status" value="2"/>
</dbReference>
<dbReference type="InterPro" id="IPR011009">
    <property type="entry name" value="Kinase-like_dom_sf"/>
</dbReference>
<dbReference type="InterPro" id="IPR017441">
    <property type="entry name" value="Protein_kinase_ATP_BS"/>
</dbReference>
<dbReference type="FunFam" id="1.10.510.10:FF:000175">
    <property type="entry name" value="Myosin light chain kinase, smooth muscle"/>
    <property type="match status" value="1"/>
</dbReference>
<dbReference type="FunFam" id="2.60.40.10:FF:000069">
    <property type="entry name" value="Alpha-protein kinase 3"/>
    <property type="match status" value="1"/>
</dbReference>
<feature type="coiled-coil region" evidence="11">
    <location>
        <begin position="1234"/>
        <end position="1293"/>
    </location>
</feature>
<evidence type="ECO:0000313" key="16">
    <source>
        <dbReference type="Proteomes" id="UP000515160"/>
    </source>
</evidence>
<dbReference type="GO" id="GO:0030154">
    <property type="term" value="P:cell differentiation"/>
    <property type="evidence" value="ECO:0007669"/>
    <property type="project" value="UniProtKB-ARBA"/>
</dbReference>
<feature type="compositionally biased region" description="Polar residues" evidence="12">
    <location>
        <begin position="7472"/>
        <end position="7487"/>
    </location>
</feature>
<dbReference type="InterPro" id="IPR013106">
    <property type="entry name" value="Ig_V-set"/>
</dbReference>
<evidence type="ECO:0000256" key="10">
    <source>
        <dbReference type="PROSITE-ProRule" id="PRU10141"/>
    </source>
</evidence>
<feature type="compositionally biased region" description="Basic and acidic residues" evidence="12">
    <location>
        <begin position="4545"/>
        <end position="4578"/>
    </location>
</feature>
<dbReference type="FunFam" id="2.60.40.10:FF:001346">
    <property type="entry name" value="Uncharacterized protein, isoform D"/>
    <property type="match status" value="1"/>
</dbReference>
<feature type="compositionally biased region" description="Basic and acidic residues" evidence="12">
    <location>
        <begin position="3084"/>
        <end position="3114"/>
    </location>
</feature>
<dbReference type="CDD" id="cd14103">
    <property type="entry name" value="STKc_MLCK"/>
    <property type="match status" value="1"/>
</dbReference>
<feature type="compositionally biased region" description="Basic and acidic residues" evidence="12">
    <location>
        <begin position="3820"/>
        <end position="3875"/>
    </location>
</feature>
<feature type="region of interest" description="Disordered" evidence="12">
    <location>
        <begin position="1"/>
        <end position="25"/>
    </location>
</feature>
<feature type="coiled-coil region" evidence="11">
    <location>
        <begin position="1937"/>
        <end position="1964"/>
    </location>
</feature>
<feature type="domain" description="Ig-like" evidence="14">
    <location>
        <begin position="4871"/>
        <end position="4962"/>
    </location>
</feature>
<feature type="domain" description="Ig-like" evidence="14">
    <location>
        <begin position="26"/>
        <end position="125"/>
    </location>
</feature>
<feature type="domain" description="Ig-like" evidence="14">
    <location>
        <begin position="335"/>
        <end position="427"/>
    </location>
</feature>
<feature type="domain" description="Ig-like" evidence="14">
    <location>
        <begin position="228"/>
        <end position="312"/>
    </location>
</feature>
<dbReference type="RefSeq" id="XP_051862013.1">
    <property type="nucleotide sequence ID" value="XM_052006053.1"/>
</dbReference>
<feature type="domain" description="Ig-like" evidence="14">
    <location>
        <begin position="5656"/>
        <end position="5746"/>
    </location>
</feature>
<dbReference type="GeneID" id="117570425"/>
<feature type="compositionally biased region" description="Basic and acidic residues" evidence="12">
    <location>
        <begin position="3439"/>
        <end position="3450"/>
    </location>
</feature>
<feature type="domain" description="Ig-like" evidence="14">
    <location>
        <begin position="5332"/>
        <end position="5420"/>
    </location>
</feature>
<dbReference type="PROSITE" id="PS50853">
    <property type="entry name" value="FN3"/>
    <property type="match status" value="2"/>
</dbReference>
<feature type="region of interest" description="Disordered" evidence="12">
    <location>
        <begin position="3127"/>
        <end position="3296"/>
    </location>
</feature>
<dbReference type="GO" id="GO:0004672">
    <property type="term" value="F:protein kinase activity"/>
    <property type="evidence" value="ECO:0007669"/>
    <property type="project" value="InterPro"/>
</dbReference>
<feature type="region of interest" description="Disordered" evidence="12">
    <location>
        <begin position="886"/>
        <end position="986"/>
    </location>
</feature>
<feature type="domain" description="Ig-like" evidence="14">
    <location>
        <begin position="633"/>
        <end position="711"/>
    </location>
</feature>
<feature type="domain" description="Ig-like" evidence="14">
    <location>
        <begin position="437"/>
        <end position="511"/>
    </location>
</feature>
<dbReference type="Gene3D" id="1.10.510.10">
    <property type="entry name" value="Transferase(Phosphotransferase) domain 1"/>
    <property type="match status" value="1"/>
</dbReference>
<dbReference type="SUPFAM" id="SSF56112">
    <property type="entry name" value="Protein kinase-like (PK-like)"/>
    <property type="match status" value="1"/>
</dbReference>
<feature type="domain" description="Fibronectin type-III" evidence="15">
    <location>
        <begin position="5552"/>
        <end position="5652"/>
    </location>
</feature>
<dbReference type="FunFam" id="2.60.40.10:FF:000999">
    <property type="entry name" value="Uncharacterized protein, isoform D"/>
    <property type="match status" value="1"/>
</dbReference>
<dbReference type="CDD" id="cd00096">
    <property type="entry name" value="Ig"/>
    <property type="match status" value="10"/>
</dbReference>
<dbReference type="InterPro" id="IPR003599">
    <property type="entry name" value="Ig_sub"/>
</dbReference>
<feature type="coiled-coil region" evidence="11">
    <location>
        <begin position="2189"/>
        <end position="2277"/>
    </location>
</feature>
<dbReference type="Gene3D" id="2.60.40.10">
    <property type="entry name" value="Immunoglobulins"/>
    <property type="match status" value="26"/>
</dbReference>
<feature type="compositionally biased region" description="Basic and acidic residues" evidence="12">
    <location>
        <begin position="4617"/>
        <end position="4631"/>
    </location>
</feature>
<feature type="domain" description="Ig-like" evidence="14">
    <location>
        <begin position="5996"/>
        <end position="6085"/>
    </location>
</feature>
<comment type="similarity">
    <text evidence="1">Belongs to the protein kinase superfamily. CAMK Ser/Thr protein kinase family.</text>
</comment>
<dbReference type="GO" id="GO:0009653">
    <property type="term" value="P:anatomical structure morphogenesis"/>
    <property type="evidence" value="ECO:0007669"/>
    <property type="project" value="UniProtKB-ARBA"/>
</dbReference>
<keyword evidence="8" id="KW-0514">Muscle protein</keyword>
<feature type="domain" description="Ig-like" evidence="14">
    <location>
        <begin position="6693"/>
        <end position="6814"/>
    </location>
</feature>
<feature type="compositionally biased region" description="Basic and acidic residues" evidence="12">
    <location>
        <begin position="3459"/>
        <end position="3685"/>
    </location>
</feature>
<dbReference type="GO" id="GO:0005524">
    <property type="term" value="F:ATP binding"/>
    <property type="evidence" value="ECO:0007669"/>
    <property type="project" value="UniProtKB-UniRule"/>
</dbReference>
<feature type="domain" description="Ig-like" evidence="14">
    <location>
        <begin position="5219"/>
        <end position="5309"/>
    </location>
</feature>
<feature type="compositionally biased region" description="Basic and acidic residues" evidence="12">
    <location>
        <begin position="4594"/>
        <end position="4608"/>
    </location>
</feature>
<evidence type="ECO:0000256" key="7">
    <source>
        <dbReference type="ARBA" id="ARBA00023157"/>
    </source>
</evidence>
<evidence type="ECO:0000256" key="9">
    <source>
        <dbReference type="ARBA" id="ARBA00023319"/>
    </source>
</evidence>
<dbReference type="SUPFAM" id="SSF48726">
    <property type="entry name" value="Immunoglobulin"/>
    <property type="match status" value="24"/>
</dbReference>
<feature type="binding site" evidence="10">
    <location>
        <position position="6979"/>
    </location>
    <ligand>
        <name>ATP</name>
        <dbReference type="ChEBI" id="CHEBI:30616"/>
    </ligand>
</feature>
<dbReference type="FunFam" id="2.60.40.10:FF:002067">
    <property type="entry name" value="Myosin light chain kinase isoform-II"/>
    <property type="match status" value="1"/>
</dbReference>
<dbReference type="FunFam" id="2.60.40.10:FF:001452">
    <property type="entry name" value="Uncharacterized protein, isoform F"/>
    <property type="match status" value="1"/>
</dbReference>
<evidence type="ECO:0000256" key="11">
    <source>
        <dbReference type="SAM" id="Coils"/>
    </source>
</evidence>
<evidence type="ECO:0000256" key="4">
    <source>
        <dbReference type="ARBA" id="ARBA00022741"/>
    </source>
</evidence>
<feature type="domain" description="Ig-like" evidence="14">
    <location>
        <begin position="6273"/>
        <end position="6474"/>
    </location>
</feature>
<dbReference type="FunFam" id="2.60.40.10:FF:001894">
    <property type="entry name" value="Stretchin-Mlck, isoform V"/>
    <property type="match status" value="1"/>
</dbReference>
<dbReference type="FunFam" id="2.60.40.10:FF:000032">
    <property type="entry name" value="palladin isoform X1"/>
    <property type="match status" value="2"/>
</dbReference>
<keyword evidence="3" id="KW-0677">Repeat</keyword>
<feature type="compositionally biased region" description="Acidic residues" evidence="12">
    <location>
        <begin position="922"/>
        <end position="931"/>
    </location>
</feature>
<gene>
    <name evidence="17" type="primary">LOC117570425</name>
</gene>
<dbReference type="InterPro" id="IPR003598">
    <property type="entry name" value="Ig_sub2"/>
</dbReference>
<dbReference type="Gene3D" id="3.30.200.20">
    <property type="entry name" value="Phosphorylase Kinase, domain 1"/>
    <property type="match status" value="1"/>
</dbReference>
<evidence type="ECO:0000256" key="5">
    <source>
        <dbReference type="ARBA" id="ARBA00022840"/>
    </source>
</evidence>
<keyword evidence="4 10" id="KW-0547">Nucleotide-binding</keyword>
<dbReference type="FunFam" id="2.60.40.10:FF:001053">
    <property type="entry name" value="Uncharacterized protein, isoform D"/>
    <property type="match status" value="1"/>
</dbReference>
<dbReference type="InterPro" id="IPR013783">
    <property type="entry name" value="Ig-like_fold"/>
</dbReference>
<dbReference type="PROSITE" id="PS50835">
    <property type="entry name" value="IG_LIKE"/>
    <property type="match status" value="21"/>
</dbReference>
<evidence type="ECO:0000256" key="1">
    <source>
        <dbReference type="ARBA" id="ARBA00006692"/>
    </source>
</evidence>
<name>A0A9C6T9I3_DROAB</name>
<reference evidence="17" key="1">
    <citation type="submission" date="2025-08" db="UniProtKB">
        <authorList>
            <consortium name="RefSeq"/>
        </authorList>
    </citation>
    <scope>IDENTIFICATION</scope>
    <source>
        <strain evidence="17">15112-1751.03</strain>
        <tissue evidence="17">Whole Adult</tissue>
    </source>
</reference>
<feature type="domain" description="Ig-like" evidence="14">
    <location>
        <begin position="4735"/>
        <end position="4822"/>
    </location>
</feature>
<dbReference type="GO" id="GO:0032982">
    <property type="term" value="C:myosin filament"/>
    <property type="evidence" value="ECO:0007669"/>
    <property type="project" value="UniProtKB-KW"/>
</dbReference>
<feature type="domain" description="Ig-like" evidence="14">
    <location>
        <begin position="5120"/>
        <end position="5203"/>
    </location>
</feature>
<dbReference type="FunFam" id="2.60.40.10:FF:001166">
    <property type="entry name" value="Uncharacterized protein, isoform D"/>
    <property type="match status" value="1"/>
</dbReference>
<dbReference type="PROSITE" id="PS00108">
    <property type="entry name" value="PROTEIN_KINASE_ST"/>
    <property type="match status" value="1"/>
</dbReference>
<dbReference type="FunFam" id="2.60.40.10:FF:002242">
    <property type="entry name" value="Stretchin-Mlck, isoform U"/>
    <property type="match status" value="1"/>
</dbReference>
<feature type="domain" description="Ig-like" evidence="14">
    <location>
        <begin position="5777"/>
        <end position="5859"/>
    </location>
</feature>
<dbReference type="SMART" id="SM00409">
    <property type="entry name" value="IG"/>
    <property type="match status" value="25"/>
</dbReference>
<evidence type="ECO:0000256" key="8">
    <source>
        <dbReference type="ARBA" id="ARBA00023179"/>
    </source>
</evidence>
<evidence type="ECO:0000259" key="15">
    <source>
        <dbReference type="PROSITE" id="PS50853"/>
    </source>
</evidence>
<dbReference type="SMART" id="SM00060">
    <property type="entry name" value="FN3"/>
    <property type="match status" value="2"/>
</dbReference>
<feature type="domain" description="Ig-like" evidence="14">
    <location>
        <begin position="5876"/>
        <end position="5974"/>
    </location>
</feature>
<dbReference type="InterPro" id="IPR013098">
    <property type="entry name" value="Ig_I-set"/>
</dbReference>
<evidence type="ECO:0000256" key="2">
    <source>
        <dbReference type="ARBA" id="ARBA00022433"/>
    </source>
</evidence>
<feature type="region of interest" description="Disordered" evidence="12">
    <location>
        <begin position="3775"/>
        <end position="3875"/>
    </location>
</feature>
<feature type="domain" description="Ig-like" evidence="14">
    <location>
        <begin position="6113"/>
        <end position="6196"/>
    </location>
</feature>
<evidence type="ECO:0000259" key="13">
    <source>
        <dbReference type="PROSITE" id="PS50011"/>
    </source>
</evidence>
<feature type="domain" description="Ig-like" evidence="14">
    <location>
        <begin position="534"/>
        <end position="618"/>
    </location>
</feature>
<dbReference type="PANTHER" id="PTHR47633">
    <property type="entry name" value="IMMUNOGLOBULIN"/>
    <property type="match status" value="1"/>
</dbReference>
<feature type="compositionally biased region" description="Basic and acidic residues" evidence="12">
    <location>
        <begin position="5086"/>
        <end position="5097"/>
    </location>
</feature>
<feature type="region of interest" description="Disordered" evidence="12">
    <location>
        <begin position="3082"/>
        <end position="3114"/>
    </location>
</feature>
<feature type="coiled-coil region" evidence="11">
    <location>
        <begin position="1514"/>
        <end position="1575"/>
    </location>
</feature>
<feature type="region of interest" description="Disordered" evidence="12">
    <location>
        <begin position="3310"/>
        <end position="3427"/>
    </location>
</feature>
<evidence type="ECO:0000256" key="3">
    <source>
        <dbReference type="ARBA" id="ARBA00022737"/>
    </source>
</evidence>
<dbReference type="InterPro" id="IPR003961">
    <property type="entry name" value="FN3_dom"/>
</dbReference>
<dbReference type="InterPro" id="IPR008271">
    <property type="entry name" value="Ser/Thr_kinase_AS"/>
</dbReference>
<organism evidence="16 17">
    <name type="scientific">Drosophila albomicans</name>
    <name type="common">Fruit fly</name>
    <dbReference type="NCBI Taxonomy" id="7291"/>
    <lineage>
        <taxon>Eukaryota</taxon>
        <taxon>Metazoa</taxon>
        <taxon>Ecdysozoa</taxon>
        <taxon>Arthropoda</taxon>
        <taxon>Hexapoda</taxon>
        <taxon>Insecta</taxon>
        <taxon>Pterygota</taxon>
        <taxon>Neoptera</taxon>
        <taxon>Endopterygota</taxon>
        <taxon>Diptera</taxon>
        <taxon>Brachycera</taxon>
        <taxon>Muscomorpha</taxon>
        <taxon>Ephydroidea</taxon>
        <taxon>Drosophilidae</taxon>
        <taxon>Drosophila</taxon>
    </lineage>
</organism>
<dbReference type="InterPro" id="IPR036116">
    <property type="entry name" value="FN3_sf"/>
</dbReference>
<feature type="compositionally biased region" description="Basic and acidic residues" evidence="12">
    <location>
        <begin position="3775"/>
        <end position="3811"/>
    </location>
</feature>
<dbReference type="CDD" id="cd00063">
    <property type="entry name" value="FN3"/>
    <property type="match status" value="2"/>
</dbReference>
<keyword evidence="16" id="KW-1185">Reference proteome</keyword>
<dbReference type="FunFam" id="2.60.40.10:FF:000022">
    <property type="entry name" value="Cardiac titin"/>
    <property type="match status" value="1"/>
</dbReference>
<dbReference type="Pfam" id="PF07679">
    <property type="entry name" value="I-set"/>
    <property type="match status" value="24"/>
</dbReference>
<feature type="domain" description="Fibronectin type-III" evidence="15">
    <location>
        <begin position="6818"/>
        <end position="6920"/>
    </location>
</feature>
<evidence type="ECO:0000256" key="12">
    <source>
        <dbReference type="SAM" id="MobiDB-lite"/>
    </source>
</evidence>
<feature type="domain" description="Ig-like" evidence="14">
    <location>
        <begin position="4972"/>
        <end position="5055"/>
    </location>
</feature>
<dbReference type="SMART" id="SM00408">
    <property type="entry name" value="IGc2"/>
    <property type="match status" value="20"/>
</dbReference>